<evidence type="ECO:0000313" key="4">
    <source>
        <dbReference type="EMBL" id="MBA2892549.1"/>
    </source>
</evidence>
<keyword evidence="4" id="KW-0689">Ribosomal protein</keyword>
<dbReference type="SUPFAM" id="SSF55729">
    <property type="entry name" value="Acyl-CoA N-acyltransferases (Nat)"/>
    <property type="match status" value="1"/>
</dbReference>
<dbReference type="Gene3D" id="3.40.630.30">
    <property type="match status" value="1"/>
</dbReference>
<dbReference type="PANTHER" id="PTHR43877">
    <property type="entry name" value="AMINOALKYLPHOSPHONATE N-ACETYLTRANSFERASE-RELATED-RELATED"/>
    <property type="match status" value="1"/>
</dbReference>
<reference evidence="4 5" key="1">
    <citation type="submission" date="2020-07" db="EMBL/GenBank/DDBJ databases">
        <title>Genomic Encyclopedia of Type Strains, Phase IV (KMG-IV): sequencing the most valuable type-strain genomes for metagenomic binning, comparative biology and taxonomic classification.</title>
        <authorList>
            <person name="Goeker M."/>
        </authorList>
    </citation>
    <scope>NUCLEOTIDE SEQUENCE [LARGE SCALE GENOMIC DNA]</scope>
    <source>
        <strain evidence="4 5">DSM 45533</strain>
    </source>
</reference>
<dbReference type="RefSeq" id="WP_181611307.1">
    <property type="nucleotide sequence ID" value="NZ_BAABAM010000003.1"/>
</dbReference>
<evidence type="ECO:0000259" key="3">
    <source>
        <dbReference type="PROSITE" id="PS51186"/>
    </source>
</evidence>
<comment type="caution">
    <text evidence="4">The sequence shown here is derived from an EMBL/GenBank/DDBJ whole genome shotgun (WGS) entry which is preliminary data.</text>
</comment>
<dbReference type="CDD" id="cd04301">
    <property type="entry name" value="NAT_SF"/>
    <property type="match status" value="1"/>
</dbReference>
<dbReference type="AlphaFoldDB" id="A0A7W0CJW8"/>
<dbReference type="Pfam" id="PF00583">
    <property type="entry name" value="Acetyltransf_1"/>
    <property type="match status" value="1"/>
</dbReference>
<dbReference type="PROSITE" id="PS51186">
    <property type="entry name" value="GNAT"/>
    <property type="match status" value="1"/>
</dbReference>
<evidence type="ECO:0000313" key="5">
    <source>
        <dbReference type="Proteomes" id="UP000530928"/>
    </source>
</evidence>
<feature type="domain" description="N-acetyltransferase" evidence="3">
    <location>
        <begin position="1"/>
        <end position="145"/>
    </location>
</feature>
<gene>
    <name evidence="4" type="ORF">HNR30_003903</name>
</gene>
<name>A0A7W0CJW8_9ACTN</name>
<dbReference type="GO" id="GO:0016747">
    <property type="term" value="F:acyltransferase activity, transferring groups other than amino-acyl groups"/>
    <property type="evidence" value="ECO:0007669"/>
    <property type="project" value="InterPro"/>
</dbReference>
<organism evidence="4 5">
    <name type="scientific">Nonomuraea soli</name>
    <dbReference type="NCBI Taxonomy" id="1032476"/>
    <lineage>
        <taxon>Bacteria</taxon>
        <taxon>Bacillati</taxon>
        <taxon>Actinomycetota</taxon>
        <taxon>Actinomycetes</taxon>
        <taxon>Streptosporangiales</taxon>
        <taxon>Streptosporangiaceae</taxon>
        <taxon>Nonomuraea</taxon>
    </lineage>
</organism>
<keyword evidence="2" id="KW-0012">Acyltransferase</keyword>
<accession>A0A7W0CJW8</accession>
<dbReference type="GO" id="GO:0005840">
    <property type="term" value="C:ribosome"/>
    <property type="evidence" value="ECO:0007669"/>
    <property type="project" value="UniProtKB-KW"/>
</dbReference>
<dbReference type="Proteomes" id="UP000530928">
    <property type="component" value="Unassembled WGS sequence"/>
</dbReference>
<dbReference type="EMBL" id="JACDUR010000004">
    <property type="protein sequence ID" value="MBA2892549.1"/>
    <property type="molecule type" value="Genomic_DNA"/>
</dbReference>
<keyword evidence="1" id="KW-0808">Transferase</keyword>
<evidence type="ECO:0000256" key="2">
    <source>
        <dbReference type="ARBA" id="ARBA00023315"/>
    </source>
</evidence>
<protein>
    <submittedName>
        <fullName evidence="4">Ribosomal protein S18 acetylase RimI-like enzyme</fullName>
    </submittedName>
</protein>
<evidence type="ECO:0000256" key="1">
    <source>
        <dbReference type="ARBA" id="ARBA00022679"/>
    </source>
</evidence>
<sequence>MIRAALPDDVPAIEEIVQAAYQPWAELIGVRPKPMDEDYPALQAAGRIFVHGSPVDALIVLVPEPGVLYVDNVAVRPSLHGRGVGRRLLAFAEERALDLGLPALRLITNVMMKRNIALYERLGYVITSVEPIGPREVVSMRKTLRR</sequence>
<dbReference type="InterPro" id="IPR016181">
    <property type="entry name" value="Acyl_CoA_acyltransferase"/>
</dbReference>
<keyword evidence="4" id="KW-0687">Ribonucleoprotein</keyword>
<dbReference type="InterPro" id="IPR000182">
    <property type="entry name" value="GNAT_dom"/>
</dbReference>
<keyword evidence="5" id="KW-1185">Reference proteome</keyword>
<proteinExistence type="predicted"/>
<dbReference type="InterPro" id="IPR050832">
    <property type="entry name" value="Bact_Acetyltransf"/>
</dbReference>